<feature type="binding site" evidence="9">
    <location>
        <position position="11"/>
    </location>
    <ligand>
        <name>NADPH</name>
        <dbReference type="ChEBI" id="CHEBI:57783"/>
    </ligand>
</feature>
<feature type="binding site" evidence="9">
    <location>
        <position position="37"/>
    </location>
    <ligand>
        <name>NADPH</name>
        <dbReference type="ChEBI" id="CHEBI:57783"/>
    </ligand>
</feature>
<feature type="binding site" evidence="9">
    <location>
        <position position="10"/>
    </location>
    <ligand>
        <name>NADPH</name>
        <dbReference type="ChEBI" id="CHEBI:57783"/>
    </ligand>
</feature>
<keyword evidence="13" id="KW-0413">Isomerase</keyword>
<dbReference type="InterPro" id="IPR013512">
    <property type="entry name" value="DXP_reductoisomerase_N"/>
</dbReference>
<sequence length="391" mass="41883">MRSLLCLGSTGSIGSQTLDLVRADPQGLRVMGLSAARSVEALLAQVREFRPAFVALADADAAERLRPDLPAGTTLFSGTEANLELIAAADFDVCVHGIVGAAGLQPSAAVLERGRTLALANKESLVLAGALLMDLARERGTSIVPVDSEHSAIFQCLRGERMDRVRRVVLTASGGPFRDHDASDLARVTRDEALCHPTWEMGPRITIGSATLMNKALEVIETHHLYGLEAGQIEVTIHRQSVVHSMVEFVDGSVMAQMGPPDMRGPIHYALHHPDRRPNNLVGFDLGVFRELTFEAPDHERFPALALGYRCVEEGGDAGCVLNAADEVAVQAFLDGRIRFPDLVEVNRRTLDGRAAAPALRAGIDGLIERDAWARAAAAAAVVEFEGLPAS</sequence>
<feature type="binding site" evidence="9">
    <location>
        <position position="214"/>
    </location>
    <ligand>
        <name>1-deoxy-D-xylulose 5-phosphate</name>
        <dbReference type="ChEBI" id="CHEBI:57792"/>
    </ligand>
</feature>
<gene>
    <name evidence="9 13" type="primary">dxr</name>
    <name evidence="13" type="ORF">Pla133_26460</name>
</gene>
<comment type="caution">
    <text evidence="9">Lacks conserved residue(s) required for the propagation of feature annotation.</text>
</comment>
<keyword evidence="4 9" id="KW-0521">NADP</keyword>
<dbReference type="InterPro" id="IPR013644">
    <property type="entry name" value="DXP_reductoisomerase_C"/>
</dbReference>
<feature type="domain" description="DXP reductoisomerase C-terminal" evidence="12">
    <location>
        <begin position="258"/>
        <end position="376"/>
    </location>
</feature>
<dbReference type="NCBIfam" id="TIGR00243">
    <property type="entry name" value="Dxr"/>
    <property type="match status" value="1"/>
</dbReference>
<dbReference type="UniPathway" id="UPA00056">
    <property type="reaction ID" value="UER00092"/>
</dbReference>
<dbReference type="Gene3D" id="1.10.1740.10">
    <property type="match status" value="1"/>
</dbReference>
<accession>A0A518BKQ7</accession>
<dbReference type="RefSeq" id="WP_145065836.1">
    <property type="nucleotide sequence ID" value="NZ_CP036287.1"/>
</dbReference>
<feature type="binding site" evidence="9">
    <location>
        <position position="149"/>
    </location>
    <ligand>
        <name>Mn(2+)</name>
        <dbReference type="ChEBI" id="CHEBI:29035"/>
    </ligand>
</feature>
<feature type="binding site" evidence="9">
    <location>
        <position position="122"/>
    </location>
    <ligand>
        <name>1-deoxy-D-xylulose 5-phosphate</name>
        <dbReference type="ChEBI" id="CHEBI:57792"/>
    </ligand>
</feature>
<dbReference type="PIRSF" id="PIRSF006205">
    <property type="entry name" value="Dxp_reductismrs"/>
    <property type="match status" value="1"/>
</dbReference>
<evidence type="ECO:0000256" key="3">
    <source>
        <dbReference type="ARBA" id="ARBA00022723"/>
    </source>
</evidence>
<dbReference type="InterPro" id="IPR036169">
    <property type="entry name" value="DXPR_C_sf"/>
</dbReference>
<evidence type="ECO:0000256" key="2">
    <source>
        <dbReference type="ARBA" id="ARBA00006825"/>
    </source>
</evidence>
<dbReference type="EMBL" id="CP036287">
    <property type="protein sequence ID" value="QDU67558.1"/>
    <property type="molecule type" value="Genomic_DNA"/>
</dbReference>
<dbReference type="InterPro" id="IPR036291">
    <property type="entry name" value="NAD(P)-bd_dom_sf"/>
</dbReference>
<dbReference type="InterPro" id="IPR026877">
    <property type="entry name" value="DXPR_C"/>
</dbReference>
<feature type="binding site" evidence="9">
    <location>
        <position position="121"/>
    </location>
    <ligand>
        <name>NADPH</name>
        <dbReference type="ChEBI" id="CHEBI:57783"/>
    </ligand>
</feature>
<reference evidence="13 14" key="1">
    <citation type="submission" date="2019-02" db="EMBL/GenBank/DDBJ databases">
        <title>Deep-cultivation of Planctomycetes and their phenomic and genomic characterization uncovers novel biology.</title>
        <authorList>
            <person name="Wiegand S."/>
            <person name="Jogler M."/>
            <person name="Boedeker C."/>
            <person name="Pinto D."/>
            <person name="Vollmers J."/>
            <person name="Rivas-Marin E."/>
            <person name="Kohn T."/>
            <person name="Peeters S.H."/>
            <person name="Heuer A."/>
            <person name="Rast P."/>
            <person name="Oberbeckmann S."/>
            <person name="Bunk B."/>
            <person name="Jeske O."/>
            <person name="Meyerdierks A."/>
            <person name="Storesund J.E."/>
            <person name="Kallscheuer N."/>
            <person name="Luecker S."/>
            <person name="Lage O.M."/>
            <person name="Pohl T."/>
            <person name="Merkel B.J."/>
            <person name="Hornburger P."/>
            <person name="Mueller R.-W."/>
            <person name="Bruemmer F."/>
            <person name="Labrenz M."/>
            <person name="Spormann A.M."/>
            <person name="Op den Camp H."/>
            <person name="Overmann J."/>
            <person name="Amann R."/>
            <person name="Jetten M.S.M."/>
            <person name="Mascher T."/>
            <person name="Medema M.H."/>
            <person name="Devos D.P."/>
            <person name="Kaster A.-K."/>
            <person name="Ovreas L."/>
            <person name="Rohde M."/>
            <person name="Galperin M.Y."/>
            <person name="Jogler C."/>
        </authorList>
    </citation>
    <scope>NUCLEOTIDE SEQUENCE [LARGE SCALE GENOMIC DNA]</scope>
    <source>
        <strain evidence="13 14">Pla133</strain>
    </source>
</reference>
<comment type="cofactor">
    <cofactor evidence="9">
        <name>Mg(2+)</name>
        <dbReference type="ChEBI" id="CHEBI:18420"/>
    </cofactor>
    <cofactor evidence="9">
        <name>Mn(2+)</name>
        <dbReference type="ChEBI" id="CHEBI:29035"/>
    </cofactor>
</comment>
<dbReference type="GO" id="GO:0030604">
    <property type="term" value="F:1-deoxy-D-xylulose-5-phosphate reductoisomerase activity"/>
    <property type="evidence" value="ECO:0007669"/>
    <property type="project" value="UniProtKB-UniRule"/>
</dbReference>
<dbReference type="SUPFAM" id="SSF55347">
    <property type="entry name" value="Glyceraldehyde-3-phosphate dehydrogenase-like, C-terminal domain"/>
    <property type="match status" value="1"/>
</dbReference>
<feature type="domain" description="1-deoxy-D-xylulose 5-phosphate reductoisomerase C-terminal" evidence="11">
    <location>
        <begin position="143"/>
        <end position="226"/>
    </location>
</feature>
<keyword evidence="3 9" id="KW-0479">Metal-binding</keyword>
<evidence type="ECO:0000256" key="1">
    <source>
        <dbReference type="ARBA" id="ARBA00005094"/>
    </source>
</evidence>
<dbReference type="Pfam" id="PF02670">
    <property type="entry name" value="DXP_reductoisom"/>
    <property type="match status" value="1"/>
</dbReference>
<dbReference type="FunFam" id="3.40.50.720:FF:000045">
    <property type="entry name" value="1-deoxy-D-xylulose 5-phosphate reductoisomerase"/>
    <property type="match status" value="1"/>
</dbReference>
<evidence type="ECO:0000256" key="8">
    <source>
        <dbReference type="ARBA" id="ARBA00048543"/>
    </source>
</evidence>
<dbReference type="GO" id="GO:0070402">
    <property type="term" value="F:NADPH binding"/>
    <property type="evidence" value="ECO:0007669"/>
    <property type="project" value="InterPro"/>
</dbReference>
<dbReference type="SUPFAM" id="SSF51735">
    <property type="entry name" value="NAD(P)-binding Rossmann-fold domains"/>
    <property type="match status" value="1"/>
</dbReference>
<feature type="binding site" evidence="9">
    <location>
        <position position="218"/>
    </location>
    <ligand>
        <name>1-deoxy-D-xylulose 5-phosphate</name>
        <dbReference type="ChEBI" id="CHEBI:57792"/>
    </ligand>
</feature>
<dbReference type="GO" id="GO:0051484">
    <property type="term" value="P:isopentenyl diphosphate biosynthetic process, methylerythritol 4-phosphate pathway involved in terpenoid biosynthetic process"/>
    <property type="evidence" value="ECO:0007669"/>
    <property type="project" value="TreeGrafter"/>
</dbReference>
<evidence type="ECO:0000256" key="5">
    <source>
        <dbReference type="ARBA" id="ARBA00023002"/>
    </source>
</evidence>
<dbReference type="HAMAP" id="MF_00183">
    <property type="entry name" value="DXP_reductoisom"/>
    <property type="match status" value="1"/>
</dbReference>
<comment type="similarity">
    <text evidence="2 9">Belongs to the DXR family.</text>
</comment>
<feature type="binding site" evidence="9">
    <location>
        <position position="215"/>
    </location>
    <ligand>
        <name>1-deoxy-D-xylulose 5-phosphate</name>
        <dbReference type="ChEBI" id="CHEBI:57792"/>
    </ligand>
</feature>
<feature type="domain" description="1-deoxy-D-xylulose 5-phosphate reductoisomerase N-terminal" evidence="10">
    <location>
        <begin position="5"/>
        <end position="129"/>
    </location>
</feature>
<evidence type="ECO:0000313" key="13">
    <source>
        <dbReference type="EMBL" id="QDU67558.1"/>
    </source>
</evidence>
<dbReference type="Pfam" id="PF08436">
    <property type="entry name" value="DXP_redisom_C"/>
    <property type="match status" value="1"/>
</dbReference>
<feature type="binding site" evidence="9">
    <location>
        <position position="149"/>
    </location>
    <ligand>
        <name>1-deoxy-D-xylulose 5-phosphate</name>
        <dbReference type="ChEBI" id="CHEBI:57792"/>
    </ligand>
</feature>
<feature type="binding site" evidence="9">
    <location>
        <position position="123"/>
    </location>
    <ligand>
        <name>NADPH</name>
        <dbReference type="ChEBI" id="CHEBI:57783"/>
    </ligand>
</feature>
<evidence type="ECO:0000313" key="14">
    <source>
        <dbReference type="Proteomes" id="UP000316921"/>
    </source>
</evidence>
<feature type="binding site" evidence="9">
    <location>
        <position position="13"/>
    </location>
    <ligand>
        <name>NADPH</name>
        <dbReference type="ChEBI" id="CHEBI:57783"/>
    </ligand>
</feature>
<organism evidence="13 14">
    <name type="scientific">Engelhardtia mirabilis</name>
    <dbReference type="NCBI Taxonomy" id="2528011"/>
    <lineage>
        <taxon>Bacteria</taxon>
        <taxon>Pseudomonadati</taxon>
        <taxon>Planctomycetota</taxon>
        <taxon>Planctomycetia</taxon>
        <taxon>Planctomycetia incertae sedis</taxon>
        <taxon>Engelhardtia</taxon>
    </lineage>
</organism>
<evidence type="ECO:0000259" key="11">
    <source>
        <dbReference type="Pfam" id="PF08436"/>
    </source>
</evidence>
<dbReference type="GO" id="GO:0030145">
    <property type="term" value="F:manganese ion binding"/>
    <property type="evidence" value="ECO:0007669"/>
    <property type="project" value="TreeGrafter"/>
</dbReference>
<feature type="binding site" evidence="9">
    <location>
        <position position="147"/>
    </location>
    <ligand>
        <name>Mn(2+)</name>
        <dbReference type="ChEBI" id="CHEBI:29035"/>
    </ligand>
</feature>
<evidence type="ECO:0000259" key="10">
    <source>
        <dbReference type="Pfam" id="PF02670"/>
    </source>
</evidence>
<evidence type="ECO:0000256" key="6">
    <source>
        <dbReference type="ARBA" id="ARBA00023211"/>
    </source>
</evidence>
<protein>
    <recommendedName>
        <fullName evidence="9">1-deoxy-D-xylulose 5-phosphate reductoisomerase</fullName>
        <shortName evidence="9">DXP reductoisomerase</shortName>
        <ecNumber evidence="9">1.1.1.267</ecNumber>
    </recommendedName>
    <alternativeName>
        <fullName evidence="9">1-deoxyxylulose-5-phosphate reductoisomerase</fullName>
    </alternativeName>
    <alternativeName>
        <fullName evidence="9">2-C-methyl-D-erythritol 4-phosphate synthase</fullName>
    </alternativeName>
</protein>
<evidence type="ECO:0000256" key="4">
    <source>
        <dbReference type="ARBA" id="ARBA00022857"/>
    </source>
</evidence>
<dbReference type="KEGG" id="pbap:Pla133_26460"/>
<feature type="binding site" evidence="9">
    <location>
        <position position="218"/>
    </location>
    <ligand>
        <name>Mn(2+)</name>
        <dbReference type="ChEBI" id="CHEBI:29035"/>
    </ligand>
</feature>
<dbReference type="GO" id="GO:0016853">
    <property type="term" value="F:isomerase activity"/>
    <property type="evidence" value="ECO:0007669"/>
    <property type="project" value="UniProtKB-KW"/>
</dbReference>
<keyword evidence="6 9" id="KW-0464">Manganese</keyword>
<feature type="binding site" evidence="9">
    <location>
        <position position="148"/>
    </location>
    <ligand>
        <name>1-deoxy-D-xylulose 5-phosphate</name>
        <dbReference type="ChEBI" id="CHEBI:57792"/>
    </ligand>
</feature>
<comment type="pathway">
    <text evidence="1 9">Isoprenoid biosynthesis; isopentenyl diphosphate biosynthesis via DXP pathway; isopentenyl diphosphate from 1-deoxy-D-xylulose 5-phosphate: step 1/6.</text>
</comment>
<dbReference type="Proteomes" id="UP000316921">
    <property type="component" value="Chromosome"/>
</dbReference>
<comment type="catalytic activity">
    <reaction evidence="8">
        <text>2-C-methyl-D-erythritol 4-phosphate + NADP(+) = 1-deoxy-D-xylulose 5-phosphate + NADPH + H(+)</text>
        <dbReference type="Rhea" id="RHEA:13717"/>
        <dbReference type="ChEBI" id="CHEBI:15378"/>
        <dbReference type="ChEBI" id="CHEBI:57783"/>
        <dbReference type="ChEBI" id="CHEBI:57792"/>
        <dbReference type="ChEBI" id="CHEBI:58262"/>
        <dbReference type="ChEBI" id="CHEBI:58349"/>
        <dbReference type="EC" id="1.1.1.267"/>
    </reaction>
    <physiologicalReaction direction="right-to-left" evidence="8">
        <dbReference type="Rhea" id="RHEA:13719"/>
    </physiologicalReaction>
</comment>
<comment type="function">
    <text evidence="9">Catalyzes the NADPH-dependent rearrangement and reduction of 1-deoxy-D-xylulose-5-phosphate (DXP) to 2-C-methyl-D-erythritol 4-phosphate (MEP).</text>
</comment>
<feature type="binding site" evidence="9">
    <location>
        <position position="36"/>
    </location>
    <ligand>
        <name>NADPH</name>
        <dbReference type="ChEBI" id="CHEBI:57783"/>
    </ligand>
</feature>
<dbReference type="EC" id="1.1.1.267" evidence="9"/>
<dbReference type="PANTHER" id="PTHR30525">
    <property type="entry name" value="1-DEOXY-D-XYLULOSE 5-PHOSPHATE REDUCTOISOMERASE"/>
    <property type="match status" value="1"/>
</dbReference>
<keyword evidence="9" id="KW-0460">Magnesium</keyword>
<dbReference type="PANTHER" id="PTHR30525:SF0">
    <property type="entry name" value="1-DEOXY-D-XYLULOSE 5-PHOSPHATE REDUCTOISOMERASE, CHLOROPLASTIC"/>
    <property type="match status" value="1"/>
</dbReference>
<feature type="binding site" evidence="9">
    <location>
        <position position="173"/>
    </location>
    <ligand>
        <name>1-deoxy-D-xylulose 5-phosphate</name>
        <dbReference type="ChEBI" id="CHEBI:57792"/>
    </ligand>
</feature>
<keyword evidence="14" id="KW-1185">Reference proteome</keyword>
<feature type="binding site" evidence="9">
    <location>
        <position position="209"/>
    </location>
    <ligand>
        <name>1-deoxy-D-xylulose 5-phosphate</name>
        <dbReference type="ChEBI" id="CHEBI:57792"/>
    </ligand>
</feature>
<dbReference type="InterPro" id="IPR003821">
    <property type="entry name" value="DXP_reductoisomerase"/>
</dbReference>
<dbReference type="AlphaFoldDB" id="A0A518BKQ7"/>
<feature type="binding site" evidence="9">
    <location>
        <position position="196"/>
    </location>
    <ligand>
        <name>1-deoxy-D-xylulose 5-phosphate</name>
        <dbReference type="ChEBI" id="CHEBI:57792"/>
    </ligand>
</feature>
<dbReference type="Gene3D" id="3.40.50.720">
    <property type="entry name" value="NAD(P)-binding Rossmann-like Domain"/>
    <property type="match status" value="1"/>
</dbReference>
<evidence type="ECO:0000259" key="12">
    <source>
        <dbReference type="Pfam" id="PF13288"/>
    </source>
</evidence>
<dbReference type="Pfam" id="PF13288">
    <property type="entry name" value="DXPR_C"/>
    <property type="match status" value="1"/>
</dbReference>
<feature type="binding site" evidence="9">
    <location>
        <position position="202"/>
    </location>
    <ligand>
        <name>NADPH</name>
        <dbReference type="ChEBI" id="CHEBI:57783"/>
    </ligand>
</feature>
<evidence type="ECO:0000256" key="9">
    <source>
        <dbReference type="HAMAP-Rule" id="MF_00183"/>
    </source>
</evidence>
<feature type="binding site" evidence="9">
    <location>
        <position position="12"/>
    </location>
    <ligand>
        <name>NADPH</name>
        <dbReference type="ChEBI" id="CHEBI:57783"/>
    </ligand>
</feature>
<keyword evidence="5 9" id="KW-0560">Oxidoreductase</keyword>
<evidence type="ECO:0000256" key="7">
    <source>
        <dbReference type="ARBA" id="ARBA00023229"/>
    </source>
</evidence>
<dbReference type="SUPFAM" id="SSF69055">
    <property type="entry name" value="1-deoxy-D-xylulose-5-phosphate reductoisomerase, C-terminal domain"/>
    <property type="match status" value="1"/>
</dbReference>
<proteinExistence type="inferred from homology"/>
<keyword evidence="7 9" id="KW-0414">Isoprene biosynthesis</keyword>
<name>A0A518BKQ7_9BACT</name>